<gene>
    <name evidence="6" type="ordered locus">COPRO5265_0449</name>
</gene>
<dbReference type="InterPro" id="IPR002781">
    <property type="entry name" value="TM_pro_TauE-like"/>
</dbReference>
<feature type="transmembrane region" description="Helical" evidence="5">
    <location>
        <begin position="42"/>
        <end position="61"/>
    </location>
</feature>
<keyword evidence="7" id="KW-1185">Reference proteome</keyword>
<keyword evidence="4 5" id="KW-0472">Membrane</keyword>
<keyword evidence="5" id="KW-1003">Cell membrane</keyword>
<evidence type="ECO:0000313" key="7">
    <source>
        <dbReference type="Proteomes" id="UP000001732"/>
    </source>
</evidence>
<dbReference type="STRING" id="309798.COPRO5265_0449"/>
<dbReference type="GO" id="GO:0005886">
    <property type="term" value="C:plasma membrane"/>
    <property type="evidence" value="ECO:0007669"/>
    <property type="project" value="UniProtKB-SubCell"/>
</dbReference>
<evidence type="ECO:0000313" key="6">
    <source>
        <dbReference type="EMBL" id="ACI16948.1"/>
    </source>
</evidence>
<proteinExistence type="inferred from homology"/>
<dbReference type="InterPro" id="IPR051598">
    <property type="entry name" value="TSUP/Inactive_protease-like"/>
</dbReference>
<evidence type="ECO:0000256" key="1">
    <source>
        <dbReference type="ARBA" id="ARBA00004141"/>
    </source>
</evidence>
<reference evidence="7" key="1">
    <citation type="submission" date="2008-08" db="EMBL/GenBank/DDBJ databases">
        <title>The complete genome sequence of Coprothermobacter proteolyticus strain ATCC 5245 / DSM 5265 / BT.</title>
        <authorList>
            <person name="Dodson R.J."/>
            <person name="Durkin A.S."/>
            <person name="Wu M."/>
            <person name="Eisen J."/>
            <person name="Sutton G."/>
        </authorList>
    </citation>
    <scope>NUCLEOTIDE SEQUENCE [LARGE SCALE GENOMIC DNA]</scope>
    <source>
        <strain evidence="7">ATCC 35245 / DSM 5265 / OCM 4 / BT</strain>
    </source>
</reference>
<evidence type="ECO:0000256" key="5">
    <source>
        <dbReference type="RuleBase" id="RU363041"/>
    </source>
</evidence>
<comment type="similarity">
    <text evidence="5">Belongs to the 4-toluene sulfonate uptake permease (TSUP) (TC 2.A.102) family.</text>
</comment>
<sequence>MTQLLIVLVGLIAGVVTGLIGASGVMVIVPGLVMLGYGAADAIGASLFADTVASLVVSWTYYQAGNVNLRQGWWIAVGSVLGAQVGSYISPHIAESSLGGSFGIFLIITAVIFALRGMGTVIGVNGQQVEAKREPNKLLKILRKNVVLSSLILGFLVGIISGLLGAGGGVMILLILVFVLEYSMHEGVGTSTFIMAFTAASGAIGHAFTGNLPLEAAVLSGLGTVIGGRFAARFANRVNEKVLSYIVGAIFGILGVAMLFGL</sequence>
<accession>B5Y7R6</accession>
<feature type="transmembrane region" description="Helical" evidence="5">
    <location>
        <begin position="102"/>
        <end position="125"/>
    </location>
</feature>
<dbReference type="KEGG" id="cpo:COPRO5265_0449"/>
<comment type="subcellular location">
    <subcellularLocation>
        <location evidence="5">Cell membrane</location>
        <topology evidence="5">Multi-pass membrane protein</topology>
    </subcellularLocation>
    <subcellularLocation>
        <location evidence="1">Membrane</location>
        <topology evidence="1">Multi-pass membrane protein</topology>
    </subcellularLocation>
</comment>
<organism evidence="6 7">
    <name type="scientific">Coprothermobacter proteolyticus (strain ATCC 35245 / DSM 5265 / OCM 4 / BT)</name>
    <dbReference type="NCBI Taxonomy" id="309798"/>
    <lineage>
        <taxon>Bacteria</taxon>
        <taxon>Pseudomonadati</taxon>
        <taxon>Coprothermobacterota</taxon>
        <taxon>Coprothermobacteria</taxon>
        <taxon>Coprothermobacterales</taxon>
        <taxon>Coprothermobacteraceae</taxon>
        <taxon>Coprothermobacter</taxon>
    </lineage>
</organism>
<feature type="transmembrane region" description="Helical" evidence="5">
    <location>
        <begin position="73"/>
        <end position="90"/>
    </location>
</feature>
<evidence type="ECO:0000256" key="4">
    <source>
        <dbReference type="ARBA" id="ARBA00023136"/>
    </source>
</evidence>
<keyword evidence="2 5" id="KW-0812">Transmembrane</keyword>
<dbReference type="AlphaFoldDB" id="B5Y7R6"/>
<reference evidence="6 7" key="2">
    <citation type="journal article" date="2014" name="Genome Announc.">
        <title>Complete Genome Sequence of Coprothermobacter proteolyticus DSM 5265.</title>
        <authorList>
            <person name="Alexiev A."/>
            <person name="Coil D.A."/>
            <person name="Badger J.H."/>
            <person name="Enticknap J."/>
            <person name="Ward N."/>
            <person name="Robb F.T."/>
            <person name="Eisen J.A."/>
        </authorList>
    </citation>
    <scope>NUCLEOTIDE SEQUENCE [LARGE SCALE GENOMIC DNA]</scope>
    <source>
        <strain evidence="7">ATCC 35245 / DSM 5265 / OCM 4 / BT</strain>
    </source>
</reference>
<dbReference type="PANTHER" id="PTHR43701:SF5">
    <property type="entry name" value="MEMBRANE TRANSPORTER PROTEIN-RELATED"/>
    <property type="match status" value="1"/>
</dbReference>
<evidence type="ECO:0000256" key="2">
    <source>
        <dbReference type="ARBA" id="ARBA00022692"/>
    </source>
</evidence>
<feature type="transmembrane region" description="Helical" evidence="5">
    <location>
        <begin position="242"/>
        <end position="261"/>
    </location>
</feature>
<dbReference type="eggNOG" id="COG0730">
    <property type="taxonomic scope" value="Bacteria"/>
</dbReference>
<dbReference type="EMBL" id="CP001145">
    <property type="protein sequence ID" value="ACI16948.1"/>
    <property type="molecule type" value="Genomic_DNA"/>
</dbReference>
<keyword evidence="3 5" id="KW-1133">Transmembrane helix</keyword>
<dbReference type="Pfam" id="PF01925">
    <property type="entry name" value="TauE"/>
    <property type="match status" value="1"/>
</dbReference>
<dbReference type="Proteomes" id="UP000001732">
    <property type="component" value="Chromosome"/>
</dbReference>
<evidence type="ECO:0000256" key="3">
    <source>
        <dbReference type="ARBA" id="ARBA00022989"/>
    </source>
</evidence>
<name>B5Y7R6_COPPD</name>
<feature type="transmembrane region" description="Helical" evidence="5">
    <location>
        <begin position="146"/>
        <end position="179"/>
    </location>
</feature>
<dbReference type="PANTHER" id="PTHR43701">
    <property type="entry name" value="MEMBRANE TRANSPORTER PROTEIN MJ0441-RELATED"/>
    <property type="match status" value="1"/>
</dbReference>
<dbReference type="OrthoDB" id="9781997at2"/>
<protein>
    <recommendedName>
        <fullName evidence="5">Probable membrane transporter protein</fullName>
    </recommendedName>
</protein>